<evidence type="ECO:0000313" key="3">
    <source>
        <dbReference type="WBParaSite" id="nOo.2.0.1.t06915-RA"/>
    </source>
</evidence>
<reference evidence="1 2" key="2">
    <citation type="submission" date="2018-08" db="EMBL/GenBank/DDBJ databases">
        <authorList>
            <person name="Laetsch R D."/>
            <person name="Stevens L."/>
            <person name="Kumar S."/>
            <person name="Blaxter L. M."/>
        </authorList>
    </citation>
    <scope>NUCLEOTIDE SEQUENCE [LARGE SCALE GENOMIC DNA]</scope>
</reference>
<keyword evidence="2" id="KW-1185">Reference proteome</keyword>
<name>A0A182EFP8_ONCOC</name>
<evidence type="ECO:0000313" key="2">
    <source>
        <dbReference type="Proteomes" id="UP000271087"/>
    </source>
</evidence>
<evidence type="ECO:0000313" key="1">
    <source>
        <dbReference type="EMBL" id="VDK84173.1"/>
    </source>
</evidence>
<dbReference type="Proteomes" id="UP000271087">
    <property type="component" value="Unassembled WGS sequence"/>
</dbReference>
<sequence>MFVNYKIYKQIKFSIFFALIIANNNNNVEAAKSQITIGQYFFPRVAFLPNYDWNTNAHLLTEPISAEVFHLPQQQQHKQQQKHQNMNEQDKAQLYPIPVKIFYKNRFNSLQDIRRSDQQLLFYNKKTGQYITRNDINETRIVTPQDETMTDIRIGINFNNSDNIHEAIINKTPALILLQNRSYRYDGFGGHITVDFTDEDSSKVKNKESTWINMR</sequence>
<organism evidence="3">
    <name type="scientific">Onchocerca ochengi</name>
    <name type="common">Filarial nematode worm</name>
    <dbReference type="NCBI Taxonomy" id="42157"/>
    <lineage>
        <taxon>Eukaryota</taxon>
        <taxon>Metazoa</taxon>
        <taxon>Ecdysozoa</taxon>
        <taxon>Nematoda</taxon>
        <taxon>Chromadorea</taxon>
        <taxon>Rhabditida</taxon>
        <taxon>Spirurina</taxon>
        <taxon>Spiruromorpha</taxon>
        <taxon>Filarioidea</taxon>
        <taxon>Onchocercidae</taxon>
        <taxon>Onchocerca</taxon>
    </lineage>
</organism>
<dbReference type="STRING" id="42157.A0A182EFP8"/>
<gene>
    <name evidence="1" type="ORF">NOO_LOCUS6915</name>
</gene>
<dbReference type="AlphaFoldDB" id="A0A182EFP8"/>
<dbReference type="EMBL" id="UYRW01002279">
    <property type="protein sequence ID" value="VDK84173.1"/>
    <property type="molecule type" value="Genomic_DNA"/>
</dbReference>
<protein>
    <submittedName>
        <fullName evidence="3">Secreted protein</fullName>
    </submittedName>
</protein>
<proteinExistence type="predicted"/>
<accession>A0A182EFP8</accession>
<reference evidence="3" key="1">
    <citation type="submission" date="2016-06" db="UniProtKB">
        <authorList>
            <consortium name="WormBaseParasite"/>
        </authorList>
    </citation>
    <scope>IDENTIFICATION</scope>
</reference>
<dbReference type="OrthoDB" id="5870441at2759"/>
<dbReference type="WBParaSite" id="nOo.2.0.1.t06915-RA">
    <property type="protein sequence ID" value="nOo.2.0.1.t06915-RA"/>
    <property type="gene ID" value="nOo.2.0.1.g06915"/>
</dbReference>